<keyword evidence="7" id="KW-0106">Calcium</keyword>
<dbReference type="SUPFAM" id="SSF50998">
    <property type="entry name" value="Quinoprotein alcohol dehydrogenase-like"/>
    <property type="match status" value="1"/>
</dbReference>
<keyword evidence="4" id="KW-0560">Oxidoreductase</keyword>
<feature type="binding site" evidence="6">
    <location>
        <begin position="199"/>
        <end position="200"/>
    </location>
    <ligand>
        <name>pyrroloquinoline quinone</name>
        <dbReference type="ChEBI" id="CHEBI:58442"/>
    </ligand>
</feature>
<evidence type="ECO:0000313" key="12">
    <source>
        <dbReference type="Proteomes" id="UP000054262"/>
    </source>
</evidence>
<name>A0P5H4_9PROT</name>
<protein>
    <submittedName>
        <fullName evidence="11">Methanol dehydrogenase large subunit-like protein</fullName>
    </submittedName>
</protein>
<feature type="domain" description="Pyrrolo-quinoline quinone repeat" evidence="10">
    <location>
        <begin position="289"/>
        <end position="372"/>
    </location>
</feature>
<evidence type="ECO:0000256" key="4">
    <source>
        <dbReference type="ARBA" id="ARBA00023002"/>
    </source>
</evidence>
<dbReference type="Pfam" id="PF01011">
    <property type="entry name" value="PQQ"/>
    <property type="match status" value="3"/>
</dbReference>
<feature type="signal peptide" evidence="9">
    <location>
        <begin position="1"/>
        <end position="30"/>
    </location>
</feature>
<feature type="binding site" evidence="6">
    <location>
        <position position="139"/>
    </location>
    <ligand>
        <name>pyrroloquinoline quinone</name>
        <dbReference type="ChEBI" id="CHEBI:58442"/>
    </ligand>
</feature>
<evidence type="ECO:0000256" key="6">
    <source>
        <dbReference type="PIRSR" id="PIRSR617512-2"/>
    </source>
</evidence>
<comment type="similarity">
    <text evidence="1">Belongs to the bacterial PQQ dehydrogenase family.</text>
</comment>
<feature type="binding site" evidence="6">
    <location>
        <position position="183"/>
    </location>
    <ligand>
        <name>pyrroloquinoline quinone</name>
        <dbReference type="ChEBI" id="CHEBI:58442"/>
    </ligand>
</feature>
<dbReference type="PANTHER" id="PTHR32303">
    <property type="entry name" value="QUINOPROTEIN ALCOHOL DEHYDROGENASE (CYTOCHROME C)"/>
    <property type="match status" value="1"/>
</dbReference>
<comment type="cofactor">
    <cofactor evidence="6">
        <name>pyrroloquinoline quinone</name>
        <dbReference type="ChEBI" id="CHEBI:58442"/>
    </cofactor>
    <text evidence="6">Binds 1 PQQ group per subunit.</text>
</comment>
<keyword evidence="8" id="KW-1015">Disulfide bond</keyword>
<dbReference type="Gene3D" id="2.140.10.10">
    <property type="entry name" value="Quinoprotein alcohol dehydrogenase-like superfamily"/>
    <property type="match status" value="1"/>
</dbReference>
<dbReference type="InterPro" id="IPR018391">
    <property type="entry name" value="PQQ_b-propeller_rpt"/>
</dbReference>
<gene>
    <name evidence="11" type="ORF">MB2181_01885</name>
</gene>
<feature type="domain" description="Pyrrolo-quinoline quinone repeat" evidence="10">
    <location>
        <begin position="520"/>
        <end position="578"/>
    </location>
</feature>
<comment type="caution">
    <text evidence="11">The sequence shown here is derived from an EMBL/GenBank/DDBJ whole genome shotgun (WGS) entry which is preliminary data.</text>
</comment>
<dbReference type="GO" id="GO:0005509">
    <property type="term" value="F:calcium ion binding"/>
    <property type="evidence" value="ECO:0007669"/>
    <property type="project" value="InterPro"/>
</dbReference>
<organism evidence="11 12">
    <name type="scientific">Methylophilales bacterium HTCC2181</name>
    <dbReference type="NCBI Taxonomy" id="383631"/>
    <lineage>
        <taxon>Bacteria</taxon>
        <taxon>Pseudomonadati</taxon>
        <taxon>Pseudomonadota</taxon>
        <taxon>Betaproteobacteria</taxon>
        <taxon>Nitrosomonadales</taxon>
        <taxon>OM43 clade</taxon>
    </lineage>
</organism>
<evidence type="ECO:0000256" key="9">
    <source>
        <dbReference type="SAM" id="SignalP"/>
    </source>
</evidence>
<feature type="domain" description="Pyrrolo-quinoline quinone repeat" evidence="10">
    <location>
        <begin position="44"/>
        <end position="221"/>
    </location>
</feature>
<feature type="active site" description="Proton acceptor" evidence="5">
    <location>
        <position position="361"/>
    </location>
</feature>
<keyword evidence="3 6" id="KW-0634">PQQ</keyword>
<keyword evidence="2 7" id="KW-0479">Metal-binding</keyword>
<comment type="cofactor">
    <cofactor evidence="7">
        <name>Ca(2+)</name>
        <dbReference type="ChEBI" id="CHEBI:29108"/>
    </cofactor>
    <text evidence="7">Binds 1 Ca(2+) ion per subunit.</text>
</comment>
<evidence type="ECO:0000313" key="11">
    <source>
        <dbReference type="EMBL" id="EAV46784.1"/>
    </source>
</evidence>
<evidence type="ECO:0000256" key="7">
    <source>
        <dbReference type="PIRSR" id="PIRSR617512-3"/>
    </source>
</evidence>
<evidence type="ECO:0000256" key="2">
    <source>
        <dbReference type="ARBA" id="ARBA00022723"/>
    </source>
</evidence>
<feature type="chain" id="PRO_5002628028" evidence="9">
    <location>
        <begin position="31"/>
        <end position="629"/>
    </location>
</feature>
<dbReference type="InterPro" id="IPR011047">
    <property type="entry name" value="Quinoprotein_ADH-like_sf"/>
</dbReference>
<evidence type="ECO:0000256" key="5">
    <source>
        <dbReference type="PIRSR" id="PIRSR617512-1"/>
    </source>
</evidence>
<keyword evidence="12" id="KW-1185">Reference proteome</keyword>
<feature type="binding site" evidence="7">
    <location>
        <position position="319"/>
    </location>
    <ligand>
        <name>Ca(2+)</name>
        <dbReference type="ChEBI" id="CHEBI:29108"/>
    </ligand>
</feature>
<evidence type="ECO:0000256" key="1">
    <source>
        <dbReference type="ARBA" id="ARBA00008156"/>
    </source>
</evidence>
<dbReference type="PROSITE" id="PS00364">
    <property type="entry name" value="BACTERIAL_PQQ_2"/>
    <property type="match status" value="1"/>
</dbReference>
<feature type="disulfide bond" evidence="8">
    <location>
        <begin position="133"/>
        <end position="134"/>
    </location>
</feature>
<feature type="binding site" evidence="6">
    <location>
        <position position="85"/>
    </location>
    <ligand>
        <name>pyrroloquinoline quinone</name>
        <dbReference type="ChEBI" id="CHEBI:58442"/>
    </ligand>
</feature>
<sequence>MEINMQLNKIKLALGFAAAATMAMPMVASAAADQEKAMSNANNWAHPRGQHDNQAYSKLTQLNKGNVKNLKAAWTFATGVNRGHEGSPLVIGNMMYVHTAFPNNVYALDLNNDQKIVWSYFPKQDPSVQAVLCCDNVNRGLGFGDGKIFLQQNDGMLVALDAKTGAKVWDASNVDPKVGATNTNAPHVIKDKVLTGCSGAEFGVRCFMAAYNIADGSLAWKAMSTGPDSEVLIGADFNKENPLYSALSVYEDVNGGNKQGGSFKKIPTDQLQGGVADLGVKTWLKPQAVKDGWQHGGGSVWGWWPYDAKTNLVYYGTGNPSVWNPDVRPGDNKWSMTVFARDLDTGMARWGMQMTPHDEWDYDGINEVILFDKGGKTYAWHHDRNGFAYTWTAAEGTLVAAEKVHPFVNWATDVDLKSGVPNKLAEHSTHQDYNTKGTCPAALGTKDQQPAAYSPKTGLIYSPLNHVCMTYEPVESKYVAGQPWVGATLTMFAGPDGVMGGFAAYDPMTNKKVWYNKEKFSAWGGAMTTASDLVFYGTLDRWFKALDAKSGKELWKFQVGSGVIGNAFTYAHKGKQHVGVLSGIGGWAGVAMNLGLTNDTDALGAAGGYKELTKYNAAPGGGGLTVFSL</sequence>
<feature type="binding site" evidence="7">
    <location>
        <position position="361"/>
    </location>
    <ligand>
        <name>Ca(2+)</name>
        <dbReference type="ChEBI" id="CHEBI:29108"/>
    </ligand>
</feature>
<proteinExistence type="inferred from homology"/>
<dbReference type="InterPro" id="IPR001479">
    <property type="entry name" value="Quinoprotein_DH_CS"/>
</dbReference>
<dbReference type="AlphaFoldDB" id="A0P5H4"/>
<dbReference type="EMBL" id="AAUX01000001">
    <property type="protein sequence ID" value="EAV46784.1"/>
    <property type="molecule type" value="Genomic_DNA"/>
</dbReference>
<dbReference type="GO" id="GO:0016020">
    <property type="term" value="C:membrane"/>
    <property type="evidence" value="ECO:0007669"/>
    <property type="project" value="InterPro"/>
</dbReference>
<reference evidence="11 12" key="1">
    <citation type="submission" date="2006-11" db="EMBL/GenBank/DDBJ databases">
        <authorList>
            <person name="Giovannoni S."/>
            <person name="Vergin K."/>
            <person name="Ferriera S."/>
            <person name="Johnson J."/>
            <person name="Kravitz S."/>
            <person name="Beeson K."/>
            <person name="Sutton G."/>
            <person name="Rogers Y.-H."/>
            <person name="Friedman R."/>
            <person name="Frazier M."/>
            <person name="Venter J.C."/>
        </authorList>
    </citation>
    <scope>NUCLEOTIDE SEQUENCE [LARGE SCALE GENOMIC DNA]</scope>
    <source>
        <strain evidence="11 12">HTCC2181</strain>
    </source>
</reference>
<evidence type="ECO:0000259" key="10">
    <source>
        <dbReference type="Pfam" id="PF01011"/>
    </source>
</evidence>
<feature type="binding site" evidence="7">
    <location>
        <position position="201"/>
    </location>
    <ligand>
        <name>Ca(2+)</name>
        <dbReference type="ChEBI" id="CHEBI:29108"/>
    </ligand>
</feature>
<dbReference type="PANTHER" id="PTHR32303:SF4">
    <property type="entry name" value="QUINOPROTEIN GLUCOSE DEHYDROGENASE"/>
    <property type="match status" value="1"/>
</dbReference>
<dbReference type="SMART" id="SM00564">
    <property type="entry name" value="PQQ"/>
    <property type="match status" value="4"/>
</dbReference>
<accession>A0P5H4</accession>
<dbReference type="GO" id="GO:0030288">
    <property type="term" value="C:outer membrane-bounded periplasmic space"/>
    <property type="evidence" value="ECO:0007669"/>
    <property type="project" value="InterPro"/>
</dbReference>
<keyword evidence="9" id="KW-0732">Signal</keyword>
<dbReference type="NCBIfam" id="TIGR03075">
    <property type="entry name" value="PQQ_enz_alc_DH"/>
    <property type="match status" value="1"/>
</dbReference>
<dbReference type="InterPro" id="IPR017512">
    <property type="entry name" value="PQQ_MeOH/EtOH_DH"/>
</dbReference>
<evidence type="ECO:0000256" key="3">
    <source>
        <dbReference type="ARBA" id="ARBA00022891"/>
    </source>
</evidence>
<dbReference type="GO" id="GO:0016614">
    <property type="term" value="F:oxidoreductase activity, acting on CH-OH group of donors"/>
    <property type="evidence" value="ECO:0007669"/>
    <property type="project" value="InterPro"/>
</dbReference>
<evidence type="ECO:0000256" key="8">
    <source>
        <dbReference type="PIRSR" id="PIRSR617512-4"/>
    </source>
</evidence>
<dbReference type="InterPro" id="IPR002372">
    <property type="entry name" value="PQQ_rpt_dom"/>
</dbReference>
<dbReference type="Proteomes" id="UP000054262">
    <property type="component" value="Unassembled WGS sequence"/>
</dbReference>